<reference evidence="3" key="1">
    <citation type="submission" date="2016-10" db="EMBL/GenBank/DDBJ databases">
        <authorList>
            <person name="Varghese N."/>
            <person name="Submissions S."/>
        </authorList>
    </citation>
    <scope>NUCLEOTIDE SEQUENCE [LARGE SCALE GENOMIC DNA]</scope>
    <source>
        <strain evidence="3">UNC178MFTsu3.1</strain>
    </source>
</reference>
<organism evidence="2 3">
    <name type="scientific">Dyella marensis</name>
    <dbReference type="NCBI Taxonomy" id="500610"/>
    <lineage>
        <taxon>Bacteria</taxon>
        <taxon>Pseudomonadati</taxon>
        <taxon>Pseudomonadota</taxon>
        <taxon>Gammaproteobacteria</taxon>
        <taxon>Lysobacterales</taxon>
        <taxon>Rhodanobacteraceae</taxon>
        <taxon>Dyella</taxon>
    </lineage>
</organism>
<gene>
    <name evidence="2" type="ORF">SAMN02799615_03434</name>
</gene>
<evidence type="ECO:0000313" key="3">
    <source>
        <dbReference type="Proteomes" id="UP000199477"/>
    </source>
</evidence>
<proteinExistence type="predicted"/>
<evidence type="ECO:0008006" key="4">
    <source>
        <dbReference type="Google" id="ProtNLM"/>
    </source>
</evidence>
<feature type="signal peptide" evidence="1">
    <location>
        <begin position="1"/>
        <end position="22"/>
    </location>
</feature>
<dbReference type="STRING" id="500610.SAMN02799615_03434"/>
<accession>A0A1I2IDU8</accession>
<evidence type="ECO:0000313" key="2">
    <source>
        <dbReference type="EMBL" id="SFF40485.1"/>
    </source>
</evidence>
<dbReference type="AlphaFoldDB" id="A0A1I2IDU8"/>
<keyword evidence="3" id="KW-1185">Reference proteome</keyword>
<feature type="chain" id="PRO_5011761704" description="DUF3617 family protein" evidence="1">
    <location>
        <begin position="23"/>
        <end position="174"/>
    </location>
</feature>
<protein>
    <recommendedName>
        <fullName evidence="4">DUF3617 family protein</fullName>
    </recommendedName>
</protein>
<keyword evidence="1" id="KW-0732">Signal</keyword>
<sequence length="174" mass="18321">MSIRFRPLFALSLLCLAASAAAVELPANLPKRKAGLWEMQMGMAGGQSQTMKVCLDEATDKAMYQMGAQMSGSMCSKFSLAVKDGAVVADGVCNLPGPQGNITMTSHSETRFQGDSAYRTTGHVKYDPAVMGHSEADVDSSGKWVGACAAGQKPGDMILPNGQKVNLNDMAKAK</sequence>
<evidence type="ECO:0000256" key="1">
    <source>
        <dbReference type="SAM" id="SignalP"/>
    </source>
</evidence>
<dbReference type="Pfam" id="PF12276">
    <property type="entry name" value="DUF3617"/>
    <property type="match status" value="1"/>
</dbReference>
<dbReference type="RefSeq" id="WP_051548775.1">
    <property type="nucleotide sequence ID" value="NZ_FONH01000016.1"/>
</dbReference>
<name>A0A1I2IDU8_9GAMM</name>
<dbReference type="Proteomes" id="UP000199477">
    <property type="component" value="Unassembled WGS sequence"/>
</dbReference>
<dbReference type="InterPro" id="IPR022061">
    <property type="entry name" value="DUF3617"/>
</dbReference>
<dbReference type="EMBL" id="FONH01000016">
    <property type="protein sequence ID" value="SFF40485.1"/>
    <property type="molecule type" value="Genomic_DNA"/>
</dbReference>